<reference evidence="8" key="1">
    <citation type="submission" date="2018-05" db="EMBL/GenBank/DDBJ databases">
        <title>Triacylglyceride and carotenoid biosynthesis genes in Rhodosporidium toruloides NBRC10032.</title>
        <authorList>
            <person name="Pham K.D."/>
            <person name="Shida Y."/>
            <person name="Miyata A."/>
            <person name="Yamazaki H."/>
            <person name="Mori K."/>
            <person name="Aburatani S."/>
            <person name="Tashiro K."/>
            <person name="Masaki K."/>
            <person name="Kuhara S."/>
            <person name="Takaku H."/>
            <person name="Ogasawara W."/>
        </authorList>
    </citation>
    <scope>NUCLEOTIDE SEQUENCE</scope>
    <source>
        <strain evidence="8">NBRC 10032</strain>
    </source>
</reference>
<dbReference type="InterPro" id="IPR036412">
    <property type="entry name" value="HAD-like_sf"/>
</dbReference>
<protein>
    <recommendedName>
        <fullName evidence="3">phosphatidate phosphatase</fullName>
        <ecNumber evidence="3">3.1.3.4</ecNumber>
    </recommendedName>
</protein>
<feature type="compositionally biased region" description="Acidic residues" evidence="6">
    <location>
        <begin position="1103"/>
        <end position="1128"/>
    </location>
</feature>
<feature type="region of interest" description="Disordered" evidence="6">
    <location>
        <begin position="459"/>
        <end position="505"/>
    </location>
</feature>
<evidence type="ECO:0000256" key="3">
    <source>
        <dbReference type="ARBA" id="ARBA00012638"/>
    </source>
</evidence>
<feature type="domain" description="LNS2/PITP" evidence="7">
    <location>
        <begin position="759"/>
        <end position="914"/>
    </location>
</feature>
<dbReference type="Pfam" id="PF16876">
    <property type="entry name" value="Lipin_mid"/>
    <property type="match status" value="1"/>
</dbReference>
<feature type="compositionally biased region" description="Polar residues" evidence="6">
    <location>
        <begin position="1054"/>
        <end position="1063"/>
    </location>
</feature>
<dbReference type="InterPro" id="IPR023214">
    <property type="entry name" value="HAD_sf"/>
</dbReference>
<dbReference type="PANTHER" id="PTHR12181:SF12">
    <property type="entry name" value="PHOSPHATIDATE PHOSPHATASE"/>
    <property type="match status" value="1"/>
</dbReference>
<dbReference type="GO" id="GO:0005634">
    <property type="term" value="C:nucleus"/>
    <property type="evidence" value="ECO:0007669"/>
    <property type="project" value="TreeGrafter"/>
</dbReference>
<evidence type="ECO:0000256" key="2">
    <source>
        <dbReference type="ARBA" id="ARBA00005476"/>
    </source>
</evidence>
<feature type="compositionally biased region" description="Low complexity" evidence="6">
    <location>
        <begin position="649"/>
        <end position="665"/>
    </location>
</feature>
<dbReference type="GO" id="GO:0009062">
    <property type="term" value="P:fatty acid catabolic process"/>
    <property type="evidence" value="ECO:0007669"/>
    <property type="project" value="TreeGrafter"/>
</dbReference>
<dbReference type="InterPro" id="IPR007651">
    <property type="entry name" value="Lipin_N"/>
</dbReference>
<dbReference type="InterPro" id="IPR013209">
    <property type="entry name" value="LNS2"/>
</dbReference>
<dbReference type="PANTHER" id="PTHR12181">
    <property type="entry name" value="LIPIN"/>
    <property type="match status" value="1"/>
</dbReference>
<feature type="compositionally biased region" description="Acidic residues" evidence="6">
    <location>
        <begin position="1039"/>
        <end position="1048"/>
    </location>
</feature>
<feature type="compositionally biased region" description="Basic and acidic residues" evidence="6">
    <location>
        <begin position="472"/>
        <end position="488"/>
    </location>
</feature>
<feature type="compositionally biased region" description="Low complexity" evidence="6">
    <location>
        <begin position="234"/>
        <end position="247"/>
    </location>
</feature>
<name>A0A2Z6EZ43_RHOTO</name>
<dbReference type="EMBL" id="LC384020">
    <property type="protein sequence ID" value="BBE10585.1"/>
    <property type="molecule type" value="Genomic_DNA"/>
</dbReference>
<feature type="compositionally biased region" description="Acidic residues" evidence="6">
    <location>
        <begin position="130"/>
        <end position="142"/>
    </location>
</feature>
<dbReference type="InterPro" id="IPR031315">
    <property type="entry name" value="LNS2/PITP"/>
</dbReference>
<dbReference type="AlphaFoldDB" id="A0A2Z6EZ43"/>
<evidence type="ECO:0000259" key="7">
    <source>
        <dbReference type="SMART" id="SM00775"/>
    </source>
</evidence>
<feature type="compositionally biased region" description="Low complexity" evidence="6">
    <location>
        <begin position="998"/>
        <end position="1011"/>
    </location>
</feature>
<dbReference type="FunFam" id="3.40.50.1000:FF:000063">
    <property type="entry name" value="Nuclear elongation and deformation protein"/>
    <property type="match status" value="1"/>
</dbReference>
<sequence>MQWARKAVNYYSSINPATLTGAIDVIVVERPTESGDVELACSPFHVRFGKLSVLRPVDKKVRIHVNDRRVPFYMKVGETGEAFFVFETEADVPADMQTSPLSGPVSDDGRSDNGDGEIEALDLDAPATEQDTEEPREADEDQPLTPTPSNPSSPNSSRYVSLAGTQANSPTVPFRSFPSTPFLPTNSHSRSASIDHVTAQPLTDSPGDEVDDPHETARKKATHVPSPVARAAEKAAGIGAAAFNRPAQELRDASLRRQVKEEAGGKTGRRRSARDEYDLKGEPAEVGQPDDRLQAGLNGLSLNDHREGQKPTDTSEETGDAVIRAARHRNADVRALLGGKDGLGDAIDGTGDRRPSFSTKRFPTGELKIDSDQLLRDAQGHEYGGAPEDTGGLMLDVSGYKLESEKDEEKGKLKGAEQELRDVNRLDLDEKSEKEVMLFTQALLQSTDPSTLRSLFGEDDATSRASSPVPHLDLDKADGGGDSADRKIGPRPRASSPRPVSVSDLQSIHAESDIASSPDDGVYHATPKQFTLRTGGTVHVFELSLCGTDAFAQVNKTVADRLFAEHQITFNEFLEQDSIPDNPDLVVKYAGRYLTWDNASPVLASLAVYRKSLLAHPEHHRHADTTTDEQGKTHRRGWSLWWGRSRTTTAETASTASAPTGESSPPTSPPISPPGTPKSLPVSDAVDSVPPLPQYDEDEFSPEDHSKHYAKTLRLTSDQLKSLKLKKGMNNISFSVRSSYSGIATCTSRIFLWESDFQVVISDIDGTITKSDALGHVFTMIGRDWTHLGVAKLYTDISRNGYKMMYLTSRAIGQADTTREYLKGIKQNGFQLPDGPVIMSPDRLMTSLHREVIMRKPEVFKMACLRDIQRLFGDRSPFYAGFGNRITDALSYRSVDIPSSRIFTIDSNGEVKMELLELAGYKSSYIHMTDLVDQMFPPINRTNAPEYTDFNFWRAPLPAFDIDIPELAPPSPALSARSDQSTSRISLSRLGNLASSLSRRSSRNALNDASSITSGGTNRNVRGATPTSPLLQATVPEEHGDDEAEVGYDESFLGNGSRSSSMPGSFDESDFDRYRAMAGDRTGAKSTTSEAEAYKKKVQGREDDAEEEEEEDEDVPEDLDAEVDDFGDQLDFSSVPYL</sequence>
<keyword evidence="4" id="KW-0597">Phosphoprotein</keyword>
<evidence type="ECO:0000256" key="6">
    <source>
        <dbReference type="SAM" id="MobiDB-lite"/>
    </source>
</evidence>
<dbReference type="SUPFAM" id="SSF56784">
    <property type="entry name" value="HAD-like"/>
    <property type="match status" value="1"/>
</dbReference>
<dbReference type="InterPro" id="IPR031703">
    <property type="entry name" value="Lipin_mid"/>
</dbReference>
<feature type="compositionally biased region" description="Polar residues" evidence="6">
    <location>
        <begin position="163"/>
        <end position="192"/>
    </location>
</feature>
<evidence type="ECO:0000256" key="4">
    <source>
        <dbReference type="ARBA" id="ARBA00022553"/>
    </source>
</evidence>
<dbReference type="Pfam" id="PF08235">
    <property type="entry name" value="LNS2"/>
    <property type="match status" value="1"/>
</dbReference>
<feature type="compositionally biased region" description="Basic and acidic residues" evidence="6">
    <location>
        <begin position="621"/>
        <end position="632"/>
    </location>
</feature>
<feature type="compositionally biased region" description="Polar residues" evidence="6">
    <location>
        <begin position="1012"/>
        <end position="1031"/>
    </location>
</feature>
<feature type="region of interest" description="Disordered" evidence="6">
    <location>
        <begin position="649"/>
        <end position="704"/>
    </location>
</feature>
<comment type="cofactor">
    <cofactor evidence="1">
        <name>Mg(2+)</name>
        <dbReference type="ChEBI" id="CHEBI:18420"/>
    </cofactor>
</comment>
<dbReference type="InterPro" id="IPR026058">
    <property type="entry name" value="LIPIN"/>
</dbReference>
<feature type="region of interest" description="Disordered" evidence="6">
    <location>
        <begin position="617"/>
        <end position="636"/>
    </location>
</feature>
<evidence type="ECO:0000256" key="5">
    <source>
        <dbReference type="ARBA" id="ARBA00022801"/>
    </source>
</evidence>
<feature type="compositionally biased region" description="Basic and acidic residues" evidence="6">
    <location>
        <begin position="248"/>
        <end position="264"/>
    </location>
</feature>
<keyword evidence="5" id="KW-0378">Hydrolase</keyword>
<dbReference type="Gene3D" id="3.40.50.1000">
    <property type="entry name" value="HAD superfamily/HAD-like"/>
    <property type="match status" value="1"/>
</dbReference>
<dbReference type="GO" id="GO:0019432">
    <property type="term" value="P:triglyceride biosynthetic process"/>
    <property type="evidence" value="ECO:0007669"/>
    <property type="project" value="TreeGrafter"/>
</dbReference>
<feature type="compositionally biased region" description="Basic and acidic residues" evidence="6">
    <location>
        <begin position="273"/>
        <end position="293"/>
    </location>
</feature>
<feature type="region of interest" description="Disordered" evidence="6">
    <location>
        <begin position="998"/>
        <end position="1138"/>
    </location>
</feature>
<feature type="compositionally biased region" description="Pro residues" evidence="6">
    <location>
        <begin position="666"/>
        <end position="676"/>
    </location>
</feature>
<dbReference type="SMART" id="SM00775">
    <property type="entry name" value="LNS2"/>
    <property type="match status" value="1"/>
</dbReference>
<dbReference type="EC" id="3.1.3.4" evidence="3"/>
<evidence type="ECO:0000256" key="1">
    <source>
        <dbReference type="ARBA" id="ARBA00001946"/>
    </source>
</evidence>
<feature type="region of interest" description="Disordered" evidence="6">
    <location>
        <begin position="95"/>
        <end position="319"/>
    </location>
</feature>
<proteinExistence type="inferred from homology"/>
<accession>A0A2Z6EZ43</accession>
<gene>
    <name evidence="8" type="primary">PAH1</name>
</gene>
<organism evidence="8">
    <name type="scientific">Rhodotorula toruloides</name>
    <name type="common">Yeast</name>
    <name type="synonym">Rhodosporidium toruloides</name>
    <dbReference type="NCBI Taxonomy" id="5286"/>
    <lineage>
        <taxon>Eukaryota</taxon>
        <taxon>Fungi</taxon>
        <taxon>Dikarya</taxon>
        <taxon>Basidiomycota</taxon>
        <taxon>Pucciniomycotina</taxon>
        <taxon>Microbotryomycetes</taxon>
        <taxon>Sporidiobolales</taxon>
        <taxon>Sporidiobolaceae</taxon>
        <taxon>Rhodotorula</taxon>
    </lineage>
</organism>
<feature type="compositionally biased region" description="Low complexity" evidence="6">
    <location>
        <begin position="491"/>
        <end position="503"/>
    </location>
</feature>
<feature type="compositionally biased region" description="Basic and acidic residues" evidence="6">
    <location>
        <begin position="1092"/>
        <end position="1102"/>
    </location>
</feature>
<dbReference type="Pfam" id="PF04571">
    <property type="entry name" value="Lipin_N"/>
    <property type="match status" value="1"/>
</dbReference>
<dbReference type="GO" id="GO:0008195">
    <property type="term" value="F:phosphatidate phosphatase activity"/>
    <property type="evidence" value="ECO:0007669"/>
    <property type="project" value="UniProtKB-EC"/>
</dbReference>
<evidence type="ECO:0000313" key="8">
    <source>
        <dbReference type="EMBL" id="BBE10585.1"/>
    </source>
</evidence>
<comment type="similarity">
    <text evidence="2">Belongs to the lipin family.</text>
</comment>